<gene>
    <name evidence="2" type="ORF">HTZ77_21735</name>
</gene>
<feature type="transmembrane region" description="Helical" evidence="1">
    <location>
        <begin position="63"/>
        <end position="87"/>
    </location>
</feature>
<accession>A0A7Y6I972</accession>
<keyword evidence="3" id="KW-1185">Reference proteome</keyword>
<dbReference type="AlphaFoldDB" id="A0A7Y6I972"/>
<keyword evidence="1" id="KW-0472">Membrane</keyword>
<feature type="transmembrane region" description="Helical" evidence="1">
    <location>
        <begin position="123"/>
        <end position="141"/>
    </location>
</feature>
<protein>
    <submittedName>
        <fullName evidence="2">Uncharacterized protein</fullName>
    </submittedName>
</protein>
<proteinExistence type="predicted"/>
<organism evidence="2 3">
    <name type="scientific">Nonomuraea montanisoli</name>
    <dbReference type="NCBI Taxonomy" id="2741721"/>
    <lineage>
        <taxon>Bacteria</taxon>
        <taxon>Bacillati</taxon>
        <taxon>Actinomycetota</taxon>
        <taxon>Actinomycetes</taxon>
        <taxon>Streptosporangiales</taxon>
        <taxon>Streptosporangiaceae</taxon>
        <taxon>Nonomuraea</taxon>
    </lineage>
</organism>
<evidence type="ECO:0000256" key="1">
    <source>
        <dbReference type="SAM" id="Phobius"/>
    </source>
</evidence>
<keyword evidence="1" id="KW-0812">Transmembrane</keyword>
<evidence type="ECO:0000313" key="2">
    <source>
        <dbReference type="EMBL" id="NUW34035.1"/>
    </source>
</evidence>
<sequence>MSRLDAWRWAQKAQRLQYEQLEITRKQAESWRTGLTGVTTLLAAVLVVKGRDSVGDLALPYRWLVPVLLAAALAMLAHATLTAVGAASGRPSDRTLLTGEDLRDWTRGEVARIERAVTRARRLTVGGVAAVAVAVVASWLAPVAAAEGPLVVVESAGGRLCGTLLDTSGGSLIVKVGDAHQLVRLADVTRIRSVPACPR</sequence>
<comment type="caution">
    <text evidence="2">The sequence shown here is derived from an EMBL/GenBank/DDBJ whole genome shotgun (WGS) entry which is preliminary data.</text>
</comment>
<evidence type="ECO:0000313" key="3">
    <source>
        <dbReference type="Proteomes" id="UP000586042"/>
    </source>
</evidence>
<keyword evidence="1" id="KW-1133">Transmembrane helix</keyword>
<reference evidence="2 3" key="1">
    <citation type="submission" date="2020-06" db="EMBL/GenBank/DDBJ databases">
        <title>Nonomuraea sp. SMC257, a novel actinomycete isolated from soil.</title>
        <authorList>
            <person name="Chanama M."/>
        </authorList>
    </citation>
    <scope>NUCLEOTIDE SEQUENCE [LARGE SCALE GENOMIC DNA]</scope>
    <source>
        <strain evidence="2 3">SMC257</strain>
    </source>
</reference>
<dbReference type="Proteomes" id="UP000586042">
    <property type="component" value="Unassembled WGS sequence"/>
</dbReference>
<name>A0A7Y6I972_9ACTN</name>
<dbReference type="EMBL" id="JABWGN010000008">
    <property type="protein sequence ID" value="NUW34035.1"/>
    <property type="molecule type" value="Genomic_DNA"/>
</dbReference>
<feature type="transmembrane region" description="Helical" evidence="1">
    <location>
        <begin position="33"/>
        <end position="51"/>
    </location>
</feature>
<dbReference type="RefSeq" id="WP_175591486.1">
    <property type="nucleotide sequence ID" value="NZ_JABWGN010000008.1"/>
</dbReference>